<dbReference type="RefSeq" id="WP_222973000.1">
    <property type="nucleotide sequence ID" value="NZ_JAINVZ010000001.1"/>
</dbReference>
<dbReference type="InterPro" id="IPR036162">
    <property type="entry name" value="Resolvase-like_N_sf"/>
</dbReference>
<sequence length="132" mass="14134">MATTGYSSPTDAPDRHGPIPTMVYVCEPDAVTAGRRAEICRTHAAHRTWWVVDTVIEEQAGVPLEERPGWQRVRTALARGAVGIVITWDPATVAAGLEDFQALQASFRSHGAVLVAATGTPDAPPPRHDTQA</sequence>
<keyword evidence="3" id="KW-1185">Reference proteome</keyword>
<gene>
    <name evidence="2" type="ORF">K7472_00945</name>
</gene>
<comment type="caution">
    <text evidence="2">The sequence shown here is derived from an EMBL/GenBank/DDBJ whole genome shotgun (WGS) entry which is preliminary data.</text>
</comment>
<dbReference type="Gene3D" id="3.40.50.1390">
    <property type="entry name" value="Resolvase, N-terminal catalytic domain"/>
    <property type="match status" value="1"/>
</dbReference>
<dbReference type="Proteomes" id="UP001198565">
    <property type="component" value="Unassembled WGS sequence"/>
</dbReference>
<dbReference type="Pfam" id="PF00239">
    <property type="entry name" value="Resolvase"/>
    <property type="match status" value="1"/>
</dbReference>
<name>A0ABS7QKE9_9ACTN</name>
<dbReference type="EMBL" id="JAINVZ010000001">
    <property type="protein sequence ID" value="MBY8883413.1"/>
    <property type="molecule type" value="Genomic_DNA"/>
</dbReference>
<feature type="domain" description="Resolvase/invertase-type recombinase catalytic" evidence="1">
    <location>
        <begin position="35"/>
        <end position="122"/>
    </location>
</feature>
<reference evidence="2 3" key="1">
    <citation type="submission" date="2021-08" db="EMBL/GenBank/DDBJ databases">
        <title>Streptomyces sp. PTM05 isolated from lichen.</title>
        <authorList>
            <person name="Somphong A."/>
            <person name="Phongsopitanun W."/>
            <person name="Tanasupawat S."/>
        </authorList>
    </citation>
    <scope>NUCLEOTIDE SEQUENCE [LARGE SCALE GENOMIC DNA]</scope>
    <source>
        <strain evidence="2 3">Ptm05</strain>
    </source>
</reference>
<proteinExistence type="predicted"/>
<evidence type="ECO:0000259" key="1">
    <source>
        <dbReference type="Pfam" id="PF00239"/>
    </source>
</evidence>
<organism evidence="2 3">
    <name type="scientific">Streptantibioticus parmotrematis</name>
    <dbReference type="NCBI Taxonomy" id="2873249"/>
    <lineage>
        <taxon>Bacteria</taxon>
        <taxon>Bacillati</taxon>
        <taxon>Actinomycetota</taxon>
        <taxon>Actinomycetes</taxon>
        <taxon>Kitasatosporales</taxon>
        <taxon>Streptomycetaceae</taxon>
        <taxon>Streptantibioticus</taxon>
    </lineage>
</organism>
<evidence type="ECO:0000313" key="2">
    <source>
        <dbReference type="EMBL" id="MBY8883413.1"/>
    </source>
</evidence>
<evidence type="ECO:0000313" key="3">
    <source>
        <dbReference type="Proteomes" id="UP001198565"/>
    </source>
</evidence>
<protein>
    <submittedName>
        <fullName evidence="2">Recombinase family protein</fullName>
    </submittedName>
</protein>
<dbReference type="InterPro" id="IPR006119">
    <property type="entry name" value="Resolv_N"/>
</dbReference>
<accession>A0ABS7QKE9</accession>